<feature type="compositionally biased region" description="Polar residues" evidence="1">
    <location>
        <begin position="662"/>
        <end position="756"/>
    </location>
</feature>
<feature type="region of interest" description="Disordered" evidence="1">
    <location>
        <begin position="241"/>
        <end position="280"/>
    </location>
</feature>
<dbReference type="PANTHER" id="PTHR21243">
    <property type="entry name" value="PROTEIN SCAI"/>
    <property type="match status" value="1"/>
</dbReference>
<evidence type="ECO:0008006" key="4">
    <source>
        <dbReference type="Google" id="ProtNLM"/>
    </source>
</evidence>
<feature type="compositionally biased region" description="Basic and acidic residues" evidence="1">
    <location>
        <begin position="309"/>
        <end position="335"/>
    </location>
</feature>
<feature type="compositionally biased region" description="Basic and acidic residues" evidence="1">
    <location>
        <begin position="1155"/>
        <end position="1177"/>
    </location>
</feature>
<feature type="compositionally biased region" description="Basic and acidic residues" evidence="1">
    <location>
        <begin position="60"/>
        <end position="86"/>
    </location>
</feature>
<dbReference type="InterPro" id="IPR022709">
    <property type="entry name" value="SCAI"/>
</dbReference>
<name>A0A2T9XZT8_9FUNG</name>
<evidence type="ECO:0000313" key="2">
    <source>
        <dbReference type="EMBL" id="PVU85601.1"/>
    </source>
</evidence>
<protein>
    <recommendedName>
        <fullName evidence="4">Protein SCAI</fullName>
    </recommendedName>
</protein>
<feature type="compositionally biased region" description="Basic and acidic residues" evidence="1">
    <location>
        <begin position="241"/>
        <end position="267"/>
    </location>
</feature>
<keyword evidence="3" id="KW-1185">Reference proteome</keyword>
<feature type="region of interest" description="Disordered" evidence="1">
    <location>
        <begin position="1242"/>
        <end position="1310"/>
    </location>
</feature>
<feature type="compositionally biased region" description="Polar residues" evidence="1">
    <location>
        <begin position="1181"/>
        <end position="1205"/>
    </location>
</feature>
<dbReference type="OrthoDB" id="525027at2759"/>
<feature type="region of interest" description="Disordered" evidence="1">
    <location>
        <begin position="177"/>
        <end position="209"/>
    </location>
</feature>
<feature type="compositionally biased region" description="Basic and acidic residues" evidence="1">
    <location>
        <begin position="1134"/>
        <end position="1148"/>
    </location>
</feature>
<feature type="compositionally biased region" description="Basic and acidic residues" evidence="1">
    <location>
        <begin position="12"/>
        <end position="42"/>
    </location>
</feature>
<dbReference type="GO" id="GO:0006351">
    <property type="term" value="P:DNA-templated transcription"/>
    <property type="evidence" value="ECO:0007669"/>
    <property type="project" value="InterPro"/>
</dbReference>
<dbReference type="GO" id="GO:0003714">
    <property type="term" value="F:transcription corepressor activity"/>
    <property type="evidence" value="ECO:0007669"/>
    <property type="project" value="InterPro"/>
</dbReference>
<organism evidence="2 3">
    <name type="scientific">Furculomyces boomerangus</name>
    <dbReference type="NCBI Taxonomy" id="61424"/>
    <lineage>
        <taxon>Eukaryota</taxon>
        <taxon>Fungi</taxon>
        <taxon>Fungi incertae sedis</taxon>
        <taxon>Zoopagomycota</taxon>
        <taxon>Kickxellomycotina</taxon>
        <taxon>Harpellomycetes</taxon>
        <taxon>Harpellales</taxon>
        <taxon>Harpellaceae</taxon>
        <taxon>Furculomyces</taxon>
    </lineage>
</organism>
<reference evidence="2 3" key="1">
    <citation type="journal article" date="2018" name="MBio">
        <title>Comparative Genomics Reveals the Core Gene Toolbox for the Fungus-Insect Symbiosis.</title>
        <authorList>
            <person name="Wang Y."/>
            <person name="Stata M."/>
            <person name="Wang W."/>
            <person name="Stajich J.E."/>
            <person name="White M.M."/>
            <person name="Moncalvo J.M."/>
        </authorList>
    </citation>
    <scope>NUCLEOTIDE SEQUENCE [LARGE SCALE GENOMIC DNA]</scope>
    <source>
        <strain evidence="2 3">AUS-77-4</strain>
    </source>
</reference>
<dbReference type="EMBL" id="MBFT01001066">
    <property type="protein sequence ID" value="PVU85601.1"/>
    <property type="molecule type" value="Genomic_DNA"/>
</dbReference>
<feature type="region of interest" description="Disordered" evidence="1">
    <location>
        <begin position="662"/>
        <end position="765"/>
    </location>
</feature>
<comment type="caution">
    <text evidence="2">The sequence shown here is derived from an EMBL/GenBank/DDBJ whole genome shotgun (WGS) entry which is preliminary data.</text>
</comment>
<sequence length="1341" mass="149300">MNEDSLDTQSIKNEDEAKLKIESTKNIHTNTDKDNSENDSNKIEITGKTTEPKITNQKTSEYEHNEYKPISEINIKSEDEHNKNENKSVASNFNNTLQNNTFAPDTEIIHDVINKNSDLEDIYAKPGQDLDTQYLENLGKSNEISNQSQHIDPNADSKNFEAILQENSESSVVFNKSPVINKETQDTKTSEDTGDGLNSSVLDAPKETPSIETEIKEIGIVNDHKNTQAVNSLEDTASKDITKNVDTSTEKTFEPEKDISEKFEKESTTFSPEPDNNKSVGIENGIAIDIENNKKVDITNAGITSDFGKVEKENKDQDTVQDTEKTKTSESKADVKSPSMLAQAGNIIRAGLFSGESKENTLESKKISEVVTGEDLVSEKEKLENIEMITDIVEEFEYLVEKSQQLFTGIRDLPSFGGKHWMTHFQRTFSVYAKLWKHQQTHRMILENPEYYGLKRWEIGEIASKIGQLYYQYYVKTSDVNYLQESYTFYEAIRERNYFRDVLDVQNFGLIIKKMRYFARFVIVCILLSKNDEAKKLIDLLSNLVEEYSITFNPVDKSEWRLVTKDMENFIKALTSLVPVDEGGNHHSLFFPQELKSTTSSFENSKSILLEAIVIGNCYNQIKFSEITLDMYKIIHSLEQESFTSQPVSLSTKDKEIKYSEQTSNIEDKSTNSNFTSQLQQSSVARINSNIPASDPTNDLTNTQTTKDNITNASTQKPENVNNKSETHKNSSTLNINSGASTNAKTSPNKNPNDNKTLMAEDNNGASSGVEAIGINSALPTPALSSGVPAGLSSGYLTSASIKNNNNISGNSGDKEPSRETSFGIQTKDIEDKGTSPKKPNPHKHLLFRANYSTILSNLSNALREIDKRSCLLLYISSDAVMTTNELKQIGYESGVVTSSRRQYEKISTNPSRLSTKSIYNNEVAIESHCLYPADIIPFTRKPLFLIIESPNSASFKDIPRLFGQPLVCLMSPTHVPEEISYSSSVSGSLYTAFLHSSVVGFCAISKITSISNTKWEHLIADFCQLEDVVYEHLLFATIDKNLRMLLSDVFLRRFVVRHLICFVILSMHKSFTKPEDLPSSSPDLVLFDFTEAGITVVIESIIKKFGVESYYKISKVTENDSEPKIDSINQPQIDEKSNTKDFDELENKAGNAELIERKDDMGSRDPGKDNSLKEVDSTYPEATNSSQSVAKDQNGLKSTGSSANLEKARNNSLKLDFLNANNGNVLSNTGSPDISNIMMDSKAGSVSEQRANKSPVPIKETLQPMEGEKTGGSLFGSNTFIKTDSGEKGGISDIPSIKKTESSVSPKKVVEPEYSELVGVDASNDLGVLVSMKDQLGNEH</sequence>
<evidence type="ECO:0000256" key="1">
    <source>
        <dbReference type="SAM" id="MobiDB-lite"/>
    </source>
</evidence>
<feature type="region of interest" description="Disordered" evidence="1">
    <location>
        <begin position="1122"/>
        <end position="1205"/>
    </location>
</feature>
<dbReference type="Proteomes" id="UP000245699">
    <property type="component" value="Unassembled WGS sequence"/>
</dbReference>
<feature type="region of interest" description="Disordered" evidence="1">
    <location>
        <begin position="806"/>
        <end position="844"/>
    </location>
</feature>
<feature type="region of interest" description="Disordered" evidence="1">
    <location>
        <begin position="309"/>
        <end position="338"/>
    </location>
</feature>
<gene>
    <name evidence="2" type="ORF">BB559_006924</name>
</gene>
<accession>A0A2T9XZT8</accession>
<proteinExistence type="predicted"/>
<dbReference type="Pfam" id="PF12070">
    <property type="entry name" value="SCAI"/>
    <property type="match status" value="2"/>
</dbReference>
<feature type="compositionally biased region" description="Polar residues" evidence="1">
    <location>
        <begin position="47"/>
        <end position="59"/>
    </location>
</feature>
<evidence type="ECO:0000313" key="3">
    <source>
        <dbReference type="Proteomes" id="UP000245699"/>
    </source>
</evidence>
<feature type="region of interest" description="Disordered" evidence="1">
    <location>
        <begin position="1"/>
        <end position="87"/>
    </location>
</feature>